<reference evidence="3 4" key="1">
    <citation type="submission" date="2024-10" db="EMBL/GenBank/DDBJ databases">
        <title>The Natural Products Discovery Center: Release of the First 8490 Sequenced Strains for Exploring Actinobacteria Biosynthetic Diversity.</title>
        <authorList>
            <person name="Kalkreuter E."/>
            <person name="Kautsar S.A."/>
            <person name="Yang D."/>
            <person name="Bader C.D."/>
            <person name="Teijaro C.N."/>
            <person name="Fluegel L."/>
            <person name="Davis C.M."/>
            <person name="Simpson J.R."/>
            <person name="Lauterbach L."/>
            <person name="Steele A.D."/>
            <person name="Gui C."/>
            <person name="Meng S."/>
            <person name="Li G."/>
            <person name="Viehrig K."/>
            <person name="Ye F."/>
            <person name="Su P."/>
            <person name="Kiefer A.F."/>
            <person name="Nichols A."/>
            <person name="Cepeda A.J."/>
            <person name="Yan W."/>
            <person name="Fan B."/>
            <person name="Jiang Y."/>
            <person name="Adhikari A."/>
            <person name="Zheng C.-J."/>
            <person name="Schuster L."/>
            <person name="Cowan T.M."/>
            <person name="Smanski M.J."/>
            <person name="Chevrette M.G."/>
            <person name="De Carvalho L.P.S."/>
            <person name="Shen B."/>
        </authorList>
    </citation>
    <scope>NUCLEOTIDE SEQUENCE [LARGE SCALE GENOMIC DNA]</scope>
    <source>
        <strain evidence="3 4">NPDC002173</strain>
    </source>
</reference>
<gene>
    <name evidence="3" type="ORF">ACFYXI_04530</name>
</gene>
<feature type="region of interest" description="Disordered" evidence="1">
    <location>
        <begin position="24"/>
        <end position="46"/>
    </location>
</feature>
<evidence type="ECO:0000256" key="1">
    <source>
        <dbReference type="SAM" id="MobiDB-lite"/>
    </source>
</evidence>
<evidence type="ECO:0000256" key="2">
    <source>
        <dbReference type="SAM" id="SignalP"/>
    </source>
</evidence>
<feature type="signal peptide" evidence="2">
    <location>
        <begin position="1"/>
        <end position="21"/>
    </location>
</feature>
<proteinExistence type="predicted"/>
<keyword evidence="2" id="KW-0732">Signal</keyword>
<sequence length="184" mass="20125">MPWFARAGLLAVVAVTTTALTTGCSDPPAKPAATPHTYSLPAETARPGESVLRPSLVTDGATRFWLIGFQDGMSSLIGSHAEWNAKGQFASARIVVQNVDRTNQKFEAKRQLLVASDGRVFHVDSFTQAMKRQPDEMMMGSFVRTEFDLWFDVPKDARITKVRLFGAPPFGSVTPSEGVELPVR</sequence>
<accession>A0ABW6SIP3</accession>
<comment type="caution">
    <text evidence="3">The sequence shown here is derived from an EMBL/GenBank/DDBJ whole genome shotgun (WGS) entry which is preliminary data.</text>
</comment>
<name>A0ABW6SIP3_9ACTN</name>
<protein>
    <submittedName>
        <fullName evidence="3">DUF4352 domain-containing protein</fullName>
    </submittedName>
</protein>
<dbReference type="PROSITE" id="PS51257">
    <property type="entry name" value="PROKAR_LIPOPROTEIN"/>
    <property type="match status" value="1"/>
</dbReference>
<dbReference type="RefSeq" id="WP_387408879.1">
    <property type="nucleotide sequence ID" value="NZ_JBIASD010000002.1"/>
</dbReference>
<evidence type="ECO:0000313" key="4">
    <source>
        <dbReference type="Proteomes" id="UP001602013"/>
    </source>
</evidence>
<feature type="chain" id="PRO_5047227850" evidence="2">
    <location>
        <begin position="22"/>
        <end position="184"/>
    </location>
</feature>
<organism evidence="3 4">
    <name type="scientific">Microtetraspora malaysiensis</name>
    <dbReference type="NCBI Taxonomy" id="161358"/>
    <lineage>
        <taxon>Bacteria</taxon>
        <taxon>Bacillati</taxon>
        <taxon>Actinomycetota</taxon>
        <taxon>Actinomycetes</taxon>
        <taxon>Streptosporangiales</taxon>
        <taxon>Streptosporangiaceae</taxon>
        <taxon>Microtetraspora</taxon>
    </lineage>
</organism>
<dbReference type="EMBL" id="JBIASD010000002">
    <property type="protein sequence ID" value="MFF3664840.1"/>
    <property type="molecule type" value="Genomic_DNA"/>
</dbReference>
<dbReference type="Proteomes" id="UP001602013">
    <property type="component" value="Unassembled WGS sequence"/>
</dbReference>
<keyword evidence="4" id="KW-1185">Reference proteome</keyword>
<evidence type="ECO:0000313" key="3">
    <source>
        <dbReference type="EMBL" id="MFF3664840.1"/>
    </source>
</evidence>